<sequence>MTASPTSDGHTPANAGARTEDGYHRGLGKRQIQMISLGGAIGTGLFLQRVVS</sequence>
<gene>
    <name evidence="2" type="ORF">SRCM100623_01804</name>
</gene>
<comment type="caution">
    <text evidence="2">The sequence shown here is derived from an EMBL/GenBank/DDBJ whole genome shotgun (WGS) entry which is preliminary data.</text>
</comment>
<dbReference type="Proteomes" id="UP000093796">
    <property type="component" value="Unassembled WGS sequence"/>
</dbReference>
<proteinExistence type="predicted"/>
<evidence type="ECO:0000256" key="1">
    <source>
        <dbReference type="SAM" id="MobiDB-lite"/>
    </source>
</evidence>
<feature type="region of interest" description="Disordered" evidence="1">
    <location>
        <begin position="1"/>
        <end position="24"/>
    </location>
</feature>
<name>A0A1A0DAM3_ACEPA</name>
<reference evidence="2 3" key="1">
    <citation type="submission" date="2016-05" db="EMBL/GenBank/DDBJ databases">
        <title>Genome sequencing of Acetobacter pasteurianus strain SRCM100623.</title>
        <authorList>
            <person name="Song Y.R."/>
        </authorList>
    </citation>
    <scope>NUCLEOTIDE SEQUENCE [LARGE SCALE GENOMIC DNA]</scope>
    <source>
        <strain evidence="2 3">SRCM100623</strain>
    </source>
</reference>
<organism evidence="2 3">
    <name type="scientific">Acetobacter pasteurianus</name>
    <name type="common">Acetobacter turbidans</name>
    <dbReference type="NCBI Taxonomy" id="438"/>
    <lineage>
        <taxon>Bacteria</taxon>
        <taxon>Pseudomonadati</taxon>
        <taxon>Pseudomonadota</taxon>
        <taxon>Alphaproteobacteria</taxon>
        <taxon>Acetobacterales</taxon>
        <taxon>Acetobacteraceae</taxon>
        <taxon>Acetobacter</taxon>
    </lineage>
</organism>
<evidence type="ECO:0000313" key="3">
    <source>
        <dbReference type="Proteomes" id="UP000093796"/>
    </source>
</evidence>
<dbReference type="eggNOG" id="COG1113">
    <property type="taxonomic scope" value="Bacteria"/>
</dbReference>
<dbReference type="PATRIC" id="fig|438.15.peg.2008"/>
<dbReference type="EMBL" id="LYUD01000101">
    <property type="protein sequence ID" value="OAZ72333.1"/>
    <property type="molecule type" value="Genomic_DNA"/>
</dbReference>
<dbReference type="AlphaFoldDB" id="A0A1A0DAM3"/>
<dbReference type="OrthoDB" id="5297508at2"/>
<protein>
    <submittedName>
        <fullName evidence="2">L-asparagine permease</fullName>
    </submittedName>
</protein>
<evidence type="ECO:0000313" key="2">
    <source>
        <dbReference type="EMBL" id="OAZ72333.1"/>
    </source>
</evidence>
<accession>A0A1A0DAM3</accession>
<dbReference type="RefSeq" id="WP_155738524.1">
    <property type="nucleotide sequence ID" value="NZ_LYUD01000101.1"/>
</dbReference>